<name>K0R6J3_THAOC</name>
<evidence type="ECO:0000256" key="1">
    <source>
        <dbReference type="SAM" id="MobiDB-lite"/>
    </source>
</evidence>
<feature type="region of interest" description="Disordered" evidence="1">
    <location>
        <begin position="75"/>
        <end position="120"/>
    </location>
</feature>
<organism evidence="2 3">
    <name type="scientific">Thalassiosira oceanica</name>
    <name type="common">Marine diatom</name>
    <dbReference type="NCBI Taxonomy" id="159749"/>
    <lineage>
        <taxon>Eukaryota</taxon>
        <taxon>Sar</taxon>
        <taxon>Stramenopiles</taxon>
        <taxon>Ochrophyta</taxon>
        <taxon>Bacillariophyta</taxon>
        <taxon>Coscinodiscophyceae</taxon>
        <taxon>Thalassiosirophycidae</taxon>
        <taxon>Thalassiosirales</taxon>
        <taxon>Thalassiosiraceae</taxon>
        <taxon>Thalassiosira</taxon>
    </lineage>
</organism>
<protein>
    <submittedName>
        <fullName evidence="2">Uncharacterized protein</fullName>
    </submittedName>
</protein>
<gene>
    <name evidence="2" type="ORF">THAOC_37275</name>
</gene>
<dbReference type="Proteomes" id="UP000266841">
    <property type="component" value="Unassembled WGS sequence"/>
</dbReference>
<comment type="caution">
    <text evidence="2">The sequence shown here is derived from an EMBL/GenBank/DDBJ whole genome shotgun (WGS) entry which is preliminary data.</text>
</comment>
<keyword evidence="3" id="KW-1185">Reference proteome</keyword>
<evidence type="ECO:0000313" key="3">
    <source>
        <dbReference type="Proteomes" id="UP000266841"/>
    </source>
</evidence>
<sequence length="147" mass="15685">MMFKAFPWPGMALWLRSAALPSRPPSSTGSLNDVQPSAFACSVLCASSVRLCADHPPCLALPCSLAAAKPLQHEHGRPARSVEGAAVVGSNDEGPRRDQVRPEEPRLHTRPAPARSGGARAEVLIRVRYADLNPVDLHKPPGEARTA</sequence>
<reference evidence="2 3" key="1">
    <citation type="journal article" date="2012" name="Genome Biol.">
        <title>Genome and low-iron response of an oceanic diatom adapted to chronic iron limitation.</title>
        <authorList>
            <person name="Lommer M."/>
            <person name="Specht M."/>
            <person name="Roy A.S."/>
            <person name="Kraemer L."/>
            <person name="Andreson R."/>
            <person name="Gutowska M.A."/>
            <person name="Wolf J."/>
            <person name="Bergner S.V."/>
            <person name="Schilhabel M.B."/>
            <person name="Klostermeier U.C."/>
            <person name="Beiko R.G."/>
            <person name="Rosenstiel P."/>
            <person name="Hippler M."/>
            <person name="Laroche J."/>
        </authorList>
    </citation>
    <scope>NUCLEOTIDE SEQUENCE [LARGE SCALE GENOMIC DNA]</scope>
    <source>
        <strain evidence="2 3">CCMP1005</strain>
    </source>
</reference>
<accession>K0R6J3</accession>
<feature type="non-terminal residue" evidence="2">
    <location>
        <position position="147"/>
    </location>
</feature>
<proteinExistence type="predicted"/>
<dbReference type="AlphaFoldDB" id="K0R6J3"/>
<feature type="compositionally biased region" description="Basic and acidic residues" evidence="1">
    <location>
        <begin position="93"/>
        <end position="107"/>
    </location>
</feature>
<feature type="compositionally biased region" description="Low complexity" evidence="1">
    <location>
        <begin position="110"/>
        <end position="120"/>
    </location>
</feature>
<evidence type="ECO:0000313" key="2">
    <source>
        <dbReference type="EMBL" id="EJK44206.1"/>
    </source>
</evidence>
<dbReference type="EMBL" id="AGNL01050032">
    <property type="protein sequence ID" value="EJK44206.1"/>
    <property type="molecule type" value="Genomic_DNA"/>
</dbReference>